<dbReference type="Proteomes" id="UP000305883">
    <property type="component" value="Unassembled WGS sequence"/>
</dbReference>
<proteinExistence type="predicted"/>
<dbReference type="OrthoDB" id="10013407at2759"/>
<feature type="compositionally biased region" description="Low complexity" evidence="1">
    <location>
        <begin position="17"/>
        <end position="32"/>
    </location>
</feature>
<evidence type="ECO:0000313" key="2">
    <source>
        <dbReference type="EMBL" id="TID06981.1"/>
    </source>
</evidence>
<dbReference type="InterPro" id="IPR012812">
    <property type="entry name" value="Osmo_MPG_synth"/>
</dbReference>
<gene>
    <name evidence="2" type="ORF">CH35J_000470</name>
</gene>
<dbReference type="Gene3D" id="3.90.550.10">
    <property type="entry name" value="Spore Coat Polysaccharide Biosynthesis Protein SpsA, Chain A"/>
    <property type="match status" value="1"/>
</dbReference>
<dbReference type="EMBL" id="MWPZ01000001">
    <property type="protein sequence ID" value="TID06981.1"/>
    <property type="molecule type" value="Genomic_DNA"/>
</dbReference>
<accession>A0A4T0WJP1</accession>
<comment type="caution">
    <text evidence="2">The sequence shown here is derived from an EMBL/GenBank/DDBJ whole genome shotgun (WGS) entry which is preliminary data.</text>
</comment>
<protein>
    <submittedName>
        <fullName evidence="2">Uncharacterized protein</fullName>
    </submittedName>
</protein>
<organism evidence="2 3">
    <name type="scientific">Colletotrichum higginsianum</name>
    <dbReference type="NCBI Taxonomy" id="80884"/>
    <lineage>
        <taxon>Eukaryota</taxon>
        <taxon>Fungi</taxon>
        <taxon>Dikarya</taxon>
        <taxon>Ascomycota</taxon>
        <taxon>Pezizomycotina</taxon>
        <taxon>Sordariomycetes</taxon>
        <taxon>Hypocreomycetidae</taxon>
        <taxon>Glomerellales</taxon>
        <taxon>Glomerellaceae</taxon>
        <taxon>Colletotrichum</taxon>
        <taxon>Colletotrichum destructivum species complex</taxon>
    </lineage>
</organism>
<reference evidence="2 3" key="1">
    <citation type="journal article" date="2019" name="Genome Biol. Evol.">
        <title>Genomic Plasticity Mediated by Transposable Elements in the Plant Pathogenic Fungus Colletotrichum higginsianum.</title>
        <authorList>
            <person name="Tsushima A."/>
            <person name="Gan P."/>
            <person name="Kumakura N."/>
            <person name="Narusaka M."/>
            <person name="Takano Y."/>
            <person name="Narusaka Y."/>
            <person name="Shirasu K."/>
        </authorList>
    </citation>
    <scope>NUCLEOTIDE SEQUENCE [LARGE SCALE GENOMIC DNA]</scope>
    <source>
        <strain evidence="2 3">MAFF305635-RFP</strain>
    </source>
</reference>
<name>A0A4T0WJP1_9PEZI</name>
<evidence type="ECO:0000313" key="3">
    <source>
        <dbReference type="Proteomes" id="UP000305883"/>
    </source>
</evidence>
<dbReference type="Pfam" id="PF09488">
    <property type="entry name" value="Osmo_MPGsynth"/>
    <property type="match status" value="1"/>
</dbReference>
<dbReference type="GO" id="GO:0005737">
    <property type="term" value="C:cytoplasm"/>
    <property type="evidence" value="ECO:0007669"/>
    <property type="project" value="InterPro"/>
</dbReference>
<dbReference type="GO" id="GO:0051479">
    <property type="term" value="P:mannosylglycerate biosynthetic process"/>
    <property type="evidence" value="ECO:0007669"/>
    <property type="project" value="InterPro"/>
</dbReference>
<evidence type="ECO:0000256" key="1">
    <source>
        <dbReference type="SAM" id="MobiDB-lite"/>
    </source>
</evidence>
<sequence length="102" mass="10521">MAIVVLCENEESRTLEGPTAAANTGTIGAGPALPTDNGPRSASSASFCHVTDRPAFAIHQMDPSTAKAFGSAGAPEMIGSDGLIRDATVKARACSWAWCSRR</sequence>
<dbReference type="AlphaFoldDB" id="A0A4T0WJP1"/>
<dbReference type="GO" id="GO:0050504">
    <property type="term" value="F:mannosyl-3-phosphoglycerate synthase activity"/>
    <property type="evidence" value="ECO:0007669"/>
    <property type="project" value="InterPro"/>
</dbReference>
<feature type="region of interest" description="Disordered" evidence="1">
    <location>
        <begin position="14"/>
        <end position="45"/>
    </location>
</feature>
<dbReference type="InterPro" id="IPR029044">
    <property type="entry name" value="Nucleotide-diphossugar_trans"/>
</dbReference>